<proteinExistence type="predicted"/>
<organism evidence="1">
    <name type="scientific">Rhizophora mucronata</name>
    <name type="common">Asiatic mangrove</name>
    <dbReference type="NCBI Taxonomy" id="61149"/>
    <lineage>
        <taxon>Eukaryota</taxon>
        <taxon>Viridiplantae</taxon>
        <taxon>Streptophyta</taxon>
        <taxon>Embryophyta</taxon>
        <taxon>Tracheophyta</taxon>
        <taxon>Spermatophyta</taxon>
        <taxon>Magnoliopsida</taxon>
        <taxon>eudicotyledons</taxon>
        <taxon>Gunneridae</taxon>
        <taxon>Pentapetalae</taxon>
        <taxon>rosids</taxon>
        <taxon>fabids</taxon>
        <taxon>Malpighiales</taxon>
        <taxon>Rhizophoraceae</taxon>
        <taxon>Rhizophora</taxon>
    </lineage>
</organism>
<reference evidence="1" key="1">
    <citation type="submission" date="2018-02" db="EMBL/GenBank/DDBJ databases">
        <title>Rhizophora mucronata_Transcriptome.</title>
        <authorList>
            <person name="Meera S.P."/>
            <person name="Sreeshan A."/>
            <person name="Augustine A."/>
        </authorList>
    </citation>
    <scope>NUCLEOTIDE SEQUENCE</scope>
    <source>
        <tissue evidence="1">Leaf</tissue>
    </source>
</reference>
<sequence length="33" mass="3822">MDLTPAFETTISKNRKACMKVFQKPIRGHEQES</sequence>
<accession>A0A2P2PLC1</accession>
<protein>
    <submittedName>
        <fullName evidence="1">Uncharacterized protein</fullName>
    </submittedName>
</protein>
<dbReference type="AlphaFoldDB" id="A0A2P2PLC1"/>
<dbReference type="EMBL" id="GGEC01075044">
    <property type="protein sequence ID" value="MBX55528.1"/>
    <property type="molecule type" value="Transcribed_RNA"/>
</dbReference>
<evidence type="ECO:0000313" key="1">
    <source>
        <dbReference type="EMBL" id="MBX55528.1"/>
    </source>
</evidence>
<name>A0A2P2PLC1_RHIMU</name>